<protein>
    <submittedName>
        <fullName evidence="6">Uncharacterized protein</fullName>
    </submittedName>
</protein>
<dbReference type="PANTHER" id="PTHR23112">
    <property type="entry name" value="G PROTEIN-COUPLED RECEPTOR 157-RELATED"/>
    <property type="match status" value="1"/>
</dbReference>
<keyword evidence="7" id="KW-1185">Reference proteome</keyword>
<reference evidence="6 7" key="1">
    <citation type="journal article" date="2020" name="G3 (Bethesda)">
        <title>Improved Reference Genome for Cyclotella cryptica CCMP332, a Model for Cell Wall Morphogenesis, Salinity Adaptation, and Lipid Production in Diatoms (Bacillariophyta).</title>
        <authorList>
            <person name="Roberts W.R."/>
            <person name="Downey K.M."/>
            <person name="Ruck E.C."/>
            <person name="Traller J.C."/>
            <person name="Alverson A.J."/>
        </authorList>
    </citation>
    <scope>NUCLEOTIDE SEQUENCE [LARGE SCALE GENOMIC DNA]</scope>
    <source>
        <strain evidence="6 7">CCMP332</strain>
    </source>
</reference>
<dbReference type="GO" id="GO:0016020">
    <property type="term" value="C:membrane"/>
    <property type="evidence" value="ECO:0007669"/>
    <property type="project" value="UniProtKB-SubCell"/>
</dbReference>
<gene>
    <name evidence="6" type="ORF">HJC23_007303</name>
</gene>
<sequence>MRHGKLKGLVCLGSWGDVHWVCPLIEQYEGPPFLELESMAWQDYVDNISYKPCFYCPEQDPLYGQDCQSSVENMTQIFNMEAGSATLMLERCVEMCESGLTGDACSDNEPCTMASHFCDFSADGGDFGVCQVCPTSMDACYDDGFLSSEKGRRDCSRCQQFCYDLGHAKMVVGGEEIPSDFLHFAIQDSFLFGSGPIVDCSNLVINEEQKCDGAKGSVCYVDDFTSQVLYWQLSDKAEANGCNAIVFTAPYQDVWLGCGTHGFSDIEIPFVCIHPRDGKNIKDSFIGINSSVEVEVTGQACLNYHEWGDQCSELVSCSEGEFCPFDKQVVDSEYVIGYCRPCPVDEDGNPDPLYCYFDTEGGNIRNAKLAANCVESCNAQIQYKSCKFCPEHLDPIRFGVVDKADKCSFCPNHDVRYPQRLVPLFGDNISCWQMQGFYENMDISKDSQNCILAQSMNFICGCEGTGYAGAQTKAKAAALAWLPRLMAILSTLLNRRVRFVLKYIGFNRDFQGSSFILCDTTKTRQKRGKMLNQMLATLSVFDILGSIAYAFTTLPTPESDYIYGSRGNYSTCVAQGFFIQIGTIACFLNTSIAVYYLMSIKHGWNDDRMKAKRLWLFVPPIIVGLVYWPESPVIFSIATATFVMGDVCQHVYKNTRATRRYSASRGRISKTVFMQACWFTGAFYITWIPYVALQYMWSSGRALTNYGFILYAATSVPLQGFWNFVVYIRPRYIKGAVQMVPNFPRAVTSRVSIVPRRSAVVIASQVGVLDSIIEEETTSSGGQ</sequence>
<evidence type="ECO:0000256" key="5">
    <source>
        <dbReference type="SAM" id="Phobius"/>
    </source>
</evidence>
<dbReference type="SUPFAM" id="SSF81321">
    <property type="entry name" value="Family A G protein-coupled receptor-like"/>
    <property type="match status" value="1"/>
</dbReference>
<evidence type="ECO:0000256" key="1">
    <source>
        <dbReference type="ARBA" id="ARBA00004141"/>
    </source>
</evidence>
<feature type="transmembrane region" description="Helical" evidence="5">
    <location>
        <begin position="634"/>
        <end position="652"/>
    </location>
</feature>
<evidence type="ECO:0000313" key="6">
    <source>
        <dbReference type="EMBL" id="KAL3781671.1"/>
    </source>
</evidence>
<accession>A0ABD3P2T4</accession>
<dbReference type="EMBL" id="JABMIG020000309">
    <property type="protein sequence ID" value="KAL3781671.1"/>
    <property type="molecule type" value="Genomic_DNA"/>
</dbReference>
<feature type="transmembrane region" description="Helical" evidence="5">
    <location>
        <begin position="534"/>
        <end position="554"/>
    </location>
</feature>
<evidence type="ECO:0000256" key="3">
    <source>
        <dbReference type="ARBA" id="ARBA00022989"/>
    </source>
</evidence>
<organism evidence="6 7">
    <name type="scientific">Cyclotella cryptica</name>
    <dbReference type="NCBI Taxonomy" id="29204"/>
    <lineage>
        <taxon>Eukaryota</taxon>
        <taxon>Sar</taxon>
        <taxon>Stramenopiles</taxon>
        <taxon>Ochrophyta</taxon>
        <taxon>Bacillariophyta</taxon>
        <taxon>Coscinodiscophyceae</taxon>
        <taxon>Thalassiosirophycidae</taxon>
        <taxon>Stephanodiscales</taxon>
        <taxon>Stephanodiscaceae</taxon>
        <taxon>Cyclotella</taxon>
    </lineage>
</organism>
<feature type="transmembrane region" description="Helical" evidence="5">
    <location>
        <begin position="672"/>
        <end position="696"/>
    </location>
</feature>
<keyword evidence="2 5" id="KW-0812">Transmembrane</keyword>
<dbReference type="AlphaFoldDB" id="A0ABD3P2T4"/>
<comment type="subcellular location">
    <subcellularLocation>
        <location evidence="1">Membrane</location>
        <topology evidence="1">Multi-pass membrane protein</topology>
    </subcellularLocation>
</comment>
<feature type="transmembrane region" description="Helical" evidence="5">
    <location>
        <begin position="610"/>
        <end position="628"/>
    </location>
</feature>
<evidence type="ECO:0000256" key="4">
    <source>
        <dbReference type="ARBA" id="ARBA00023136"/>
    </source>
</evidence>
<dbReference type="Gene3D" id="1.20.1070.10">
    <property type="entry name" value="Rhodopsin 7-helix transmembrane proteins"/>
    <property type="match status" value="1"/>
</dbReference>
<keyword evidence="4 5" id="KW-0472">Membrane</keyword>
<evidence type="ECO:0000256" key="2">
    <source>
        <dbReference type="ARBA" id="ARBA00022692"/>
    </source>
</evidence>
<dbReference type="GO" id="GO:0007165">
    <property type="term" value="P:signal transduction"/>
    <property type="evidence" value="ECO:0007669"/>
    <property type="project" value="UniProtKB-ARBA"/>
</dbReference>
<dbReference type="Proteomes" id="UP001516023">
    <property type="component" value="Unassembled WGS sequence"/>
</dbReference>
<keyword evidence="3 5" id="KW-1133">Transmembrane helix</keyword>
<proteinExistence type="predicted"/>
<feature type="transmembrane region" description="Helical" evidence="5">
    <location>
        <begin position="708"/>
        <end position="728"/>
    </location>
</feature>
<feature type="transmembrane region" description="Helical" evidence="5">
    <location>
        <begin position="574"/>
        <end position="598"/>
    </location>
</feature>
<name>A0ABD3P2T4_9STRA</name>
<evidence type="ECO:0000313" key="7">
    <source>
        <dbReference type="Proteomes" id="UP001516023"/>
    </source>
</evidence>
<comment type="caution">
    <text evidence="6">The sequence shown here is derived from an EMBL/GenBank/DDBJ whole genome shotgun (WGS) entry which is preliminary data.</text>
</comment>
<dbReference type="PANTHER" id="PTHR23112:SF0">
    <property type="entry name" value="TRANSMEMBRANE PROTEIN 116"/>
    <property type="match status" value="1"/>
</dbReference>